<keyword evidence="2" id="KW-1185">Reference proteome</keyword>
<evidence type="ECO:0000313" key="2">
    <source>
        <dbReference type="Proteomes" id="UP001472677"/>
    </source>
</evidence>
<proteinExistence type="predicted"/>
<dbReference type="Pfam" id="PF08284">
    <property type="entry name" value="RVP_2"/>
    <property type="match status" value="1"/>
</dbReference>
<sequence length="378" mass="42643">MGGLKIEIADGIRMFKPKTLKEVISLARIRDDQLMRQRKFQRPHNVINQSSLPSISKLAPSMKRLTWSEMQQRRAQGLCFNCDDKFTTGHKCRGPQFLLLEGNENCYEEEAMGDILEHRPEISLHTLSGWSSYKTMRVLAKIGTHTIVVLIDSGSTHNFISNKMSTMLQLPVIPTKSFNVKVSNGEPLQCHGRFDNVPIHLQGIPFVLTLYDLPSSGLDLVLGVHWLEQLGTVICNWKQLTMEFQWNNETHKLQGLNTTTTQPTTMKVITKEARQGGSMFAIALPSTIDLNALPEGTDPINVRPYRYKPGRTNNAADALSRVTGSPSLHSLFVSHTQLWDLIRKDVDGSPYMRKIKQLATDDPSGKYRCHNGLVCYKN</sequence>
<dbReference type="InterPro" id="IPR021109">
    <property type="entry name" value="Peptidase_aspartic_dom_sf"/>
</dbReference>
<dbReference type="SUPFAM" id="SSF50630">
    <property type="entry name" value="Acid proteases"/>
    <property type="match status" value="1"/>
</dbReference>
<evidence type="ECO:0000313" key="1">
    <source>
        <dbReference type="EMBL" id="KAK8579978.1"/>
    </source>
</evidence>
<name>A0ABR2FGB7_9ROSI</name>
<accession>A0ABR2FGB7</accession>
<dbReference type="Proteomes" id="UP001472677">
    <property type="component" value="Unassembled WGS sequence"/>
</dbReference>
<dbReference type="Gene3D" id="2.40.70.10">
    <property type="entry name" value="Acid Proteases"/>
    <property type="match status" value="1"/>
</dbReference>
<protein>
    <submittedName>
        <fullName evidence="1">Uncharacterized protein</fullName>
    </submittedName>
</protein>
<dbReference type="PANTHER" id="PTHR15503:SF22">
    <property type="entry name" value="TRANSPOSON TY3-I GAG POLYPROTEIN"/>
    <property type="match status" value="1"/>
</dbReference>
<dbReference type="InterPro" id="IPR032567">
    <property type="entry name" value="RTL1-rel"/>
</dbReference>
<dbReference type="CDD" id="cd00303">
    <property type="entry name" value="retropepsin_like"/>
    <property type="match status" value="1"/>
</dbReference>
<comment type="caution">
    <text evidence="1">The sequence shown here is derived from an EMBL/GenBank/DDBJ whole genome shotgun (WGS) entry which is preliminary data.</text>
</comment>
<organism evidence="1 2">
    <name type="scientific">Hibiscus sabdariffa</name>
    <name type="common">roselle</name>
    <dbReference type="NCBI Taxonomy" id="183260"/>
    <lineage>
        <taxon>Eukaryota</taxon>
        <taxon>Viridiplantae</taxon>
        <taxon>Streptophyta</taxon>
        <taxon>Embryophyta</taxon>
        <taxon>Tracheophyta</taxon>
        <taxon>Spermatophyta</taxon>
        <taxon>Magnoliopsida</taxon>
        <taxon>eudicotyledons</taxon>
        <taxon>Gunneridae</taxon>
        <taxon>Pentapetalae</taxon>
        <taxon>rosids</taxon>
        <taxon>malvids</taxon>
        <taxon>Malvales</taxon>
        <taxon>Malvaceae</taxon>
        <taxon>Malvoideae</taxon>
        <taxon>Hibiscus</taxon>
    </lineage>
</organism>
<dbReference type="PANTHER" id="PTHR15503">
    <property type="entry name" value="LDOC1 RELATED"/>
    <property type="match status" value="1"/>
</dbReference>
<gene>
    <name evidence="1" type="ORF">V6N12_070271</name>
</gene>
<dbReference type="EMBL" id="JBBPBM010000006">
    <property type="protein sequence ID" value="KAK8579978.1"/>
    <property type="molecule type" value="Genomic_DNA"/>
</dbReference>
<reference evidence="1 2" key="1">
    <citation type="journal article" date="2024" name="G3 (Bethesda)">
        <title>Genome assembly of Hibiscus sabdariffa L. provides insights into metabolisms of medicinal natural products.</title>
        <authorList>
            <person name="Kim T."/>
        </authorList>
    </citation>
    <scope>NUCLEOTIDE SEQUENCE [LARGE SCALE GENOMIC DNA]</scope>
    <source>
        <strain evidence="1">TK-2024</strain>
        <tissue evidence="1">Old leaves</tissue>
    </source>
</reference>